<evidence type="ECO:0000256" key="1">
    <source>
        <dbReference type="SAM" id="Phobius"/>
    </source>
</evidence>
<gene>
    <name evidence="2" type="ORF">OKIOD_LOCUS8910</name>
</gene>
<sequence length="135" mass="15114">MNTHPNTCGREFESDLDTSRKASIVQYVHFDVVTPSVFFGKYNKLKTCYSSLTYCWRPIMLNYSVGVTIFICATLALTTLLMVCNILTGETGLLCGFIFEIFIGVNASILCAFGWKYSFGDCEVAMMIDTYEGTI</sequence>
<proteinExistence type="predicted"/>
<name>A0ABN7SIY6_OIKDI</name>
<dbReference type="EMBL" id="OU015566">
    <property type="protein sequence ID" value="CAG5102107.1"/>
    <property type="molecule type" value="Genomic_DNA"/>
</dbReference>
<accession>A0ABN7SIY6</accession>
<keyword evidence="3" id="KW-1185">Reference proteome</keyword>
<keyword evidence="1" id="KW-1133">Transmembrane helix</keyword>
<organism evidence="2 3">
    <name type="scientific">Oikopleura dioica</name>
    <name type="common">Tunicate</name>
    <dbReference type="NCBI Taxonomy" id="34765"/>
    <lineage>
        <taxon>Eukaryota</taxon>
        <taxon>Metazoa</taxon>
        <taxon>Chordata</taxon>
        <taxon>Tunicata</taxon>
        <taxon>Appendicularia</taxon>
        <taxon>Copelata</taxon>
        <taxon>Oikopleuridae</taxon>
        <taxon>Oikopleura</taxon>
    </lineage>
</organism>
<feature type="transmembrane region" description="Helical" evidence="1">
    <location>
        <begin position="93"/>
        <end position="115"/>
    </location>
</feature>
<evidence type="ECO:0000313" key="3">
    <source>
        <dbReference type="Proteomes" id="UP001158576"/>
    </source>
</evidence>
<feature type="transmembrane region" description="Helical" evidence="1">
    <location>
        <begin position="60"/>
        <end position="81"/>
    </location>
</feature>
<protein>
    <submittedName>
        <fullName evidence="2">Oidioi.mRNA.OKI2018_I69.chr1.g145.t1.cds</fullName>
    </submittedName>
</protein>
<reference evidence="2 3" key="1">
    <citation type="submission" date="2021-04" db="EMBL/GenBank/DDBJ databases">
        <authorList>
            <person name="Bliznina A."/>
        </authorList>
    </citation>
    <scope>NUCLEOTIDE SEQUENCE [LARGE SCALE GENOMIC DNA]</scope>
</reference>
<evidence type="ECO:0000313" key="2">
    <source>
        <dbReference type="EMBL" id="CAG5102107.1"/>
    </source>
</evidence>
<dbReference type="Proteomes" id="UP001158576">
    <property type="component" value="Chromosome 1"/>
</dbReference>
<keyword evidence="1" id="KW-0472">Membrane</keyword>
<keyword evidence="1" id="KW-0812">Transmembrane</keyword>